<dbReference type="AlphaFoldDB" id="A0A383E9D4"/>
<dbReference type="Gene3D" id="2.60.40.10">
    <property type="entry name" value="Immunoglobulins"/>
    <property type="match status" value="1"/>
</dbReference>
<feature type="non-terminal residue" evidence="1">
    <location>
        <position position="232"/>
    </location>
</feature>
<accession>A0A383E9D4</accession>
<feature type="non-terminal residue" evidence="1">
    <location>
        <position position="1"/>
    </location>
</feature>
<gene>
    <name evidence="1" type="ORF">METZ01_LOCUS505867</name>
</gene>
<dbReference type="InterPro" id="IPR013783">
    <property type="entry name" value="Ig-like_fold"/>
</dbReference>
<reference evidence="1" key="1">
    <citation type="submission" date="2018-05" db="EMBL/GenBank/DDBJ databases">
        <authorList>
            <person name="Lanie J.A."/>
            <person name="Ng W.-L."/>
            <person name="Kazmierczak K.M."/>
            <person name="Andrzejewski T.M."/>
            <person name="Davidsen T.M."/>
            <person name="Wayne K.J."/>
            <person name="Tettelin H."/>
            <person name="Glass J.I."/>
            <person name="Rusch D."/>
            <person name="Podicherti R."/>
            <person name="Tsui H.-C.T."/>
            <person name="Winkler M.E."/>
        </authorList>
    </citation>
    <scope>NUCLEOTIDE SEQUENCE</scope>
</reference>
<sequence length="232" mass="23959">GEGGTAALGGGGGSSIATAKGGNVYSLTVDKTNSSTTNTESRKMAIRVLATDLASNETTAGGDIKTSAYTYVLDSKVGDVYASPTATTKDTPYIQFAYADAAQTNLEDRETTALTITTATIDAGSDGVDLVDISATLQSSADGITWFYKPAEALTVGTHLVSVKVKDAAGNEDTDTLTVTKSDRTDFKIRLYAGWNLISVPTDPSTSAVASVFSNTGVKQVIAYSATTPKQP</sequence>
<name>A0A383E9D4_9ZZZZ</name>
<protein>
    <recommendedName>
        <fullName evidence="2">Bacterial Ig-like domain-containing protein</fullName>
    </recommendedName>
</protein>
<organism evidence="1">
    <name type="scientific">marine metagenome</name>
    <dbReference type="NCBI Taxonomy" id="408172"/>
    <lineage>
        <taxon>unclassified sequences</taxon>
        <taxon>metagenomes</taxon>
        <taxon>ecological metagenomes</taxon>
    </lineage>
</organism>
<dbReference type="EMBL" id="UINC01223708">
    <property type="protein sequence ID" value="SVE53013.1"/>
    <property type="molecule type" value="Genomic_DNA"/>
</dbReference>
<evidence type="ECO:0008006" key="2">
    <source>
        <dbReference type="Google" id="ProtNLM"/>
    </source>
</evidence>
<proteinExistence type="predicted"/>
<evidence type="ECO:0000313" key="1">
    <source>
        <dbReference type="EMBL" id="SVE53013.1"/>
    </source>
</evidence>